<reference evidence="2 3" key="1">
    <citation type="submission" date="2020-07" db="EMBL/GenBank/DDBJ databases">
        <title>Draft genome and description of Microvirga mediterraneensis Marseille-Q2068 sp. nov.</title>
        <authorList>
            <person name="Boxberger M."/>
        </authorList>
    </citation>
    <scope>NUCLEOTIDE SEQUENCE [LARGE SCALE GENOMIC DNA]</scope>
    <source>
        <strain evidence="2 3">Marseille-Q2068</strain>
    </source>
</reference>
<gene>
    <name evidence="2" type="ORF">H0S73_22910</name>
</gene>
<evidence type="ECO:0000313" key="2">
    <source>
        <dbReference type="EMBL" id="MBA1158952.1"/>
    </source>
</evidence>
<protein>
    <submittedName>
        <fullName evidence="2">Uncharacterized protein</fullName>
    </submittedName>
</protein>
<accession>A0A838BV41</accession>
<organism evidence="2 3">
    <name type="scientific">Microvirga mediterraneensis</name>
    <dbReference type="NCBI Taxonomy" id="2754695"/>
    <lineage>
        <taxon>Bacteria</taxon>
        <taxon>Pseudomonadati</taxon>
        <taxon>Pseudomonadota</taxon>
        <taxon>Alphaproteobacteria</taxon>
        <taxon>Hyphomicrobiales</taxon>
        <taxon>Methylobacteriaceae</taxon>
        <taxon>Microvirga</taxon>
    </lineage>
</organism>
<keyword evidence="3" id="KW-1185">Reference proteome</keyword>
<evidence type="ECO:0000256" key="1">
    <source>
        <dbReference type="SAM" id="MobiDB-lite"/>
    </source>
</evidence>
<dbReference type="RefSeq" id="WP_181054540.1">
    <property type="nucleotide sequence ID" value="NZ_JACDXJ010000002.1"/>
</dbReference>
<evidence type="ECO:0000313" key="3">
    <source>
        <dbReference type="Proteomes" id="UP000572984"/>
    </source>
</evidence>
<sequence length="201" mass="21618">MEQTIAVARTEGAQPKPSLDSSGGSEPSFMDALVTSGSVFRTPDEIVEDYRVQSEEMSDAGGTPSSPVHADSAHDEALDKAVGAVIWLTSLHTACGKSDMSGYPDLERAFVNPAAVFSSPDDVVRHPLLSPHCKREILRRWAWDAYLIEIAQAEGMPEGPPSRLEDVNAALLRLGQPWHPDPAAPAALVFRFDQAESLLAA</sequence>
<comment type="caution">
    <text evidence="2">The sequence shown here is derived from an EMBL/GenBank/DDBJ whole genome shotgun (WGS) entry which is preliminary data.</text>
</comment>
<dbReference type="EMBL" id="JACDXJ010000002">
    <property type="protein sequence ID" value="MBA1158952.1"/>
    <property type="molecule type" value="Genomic_DNA"/>
</dbReference>
<proteinExistence type="predicted"/>
<feature type="region of interest" description="Disordered" evidence="1">
    <location>
        <begin position="54"/>
        <end position="74"/>
    </location>
</feature>
<name>A0A838BV41_9HYPH</name>
<dbReference type="AlphaFoldDB" id="A0A838BV41"/>
<feature type="region of interest" description="Disordered" evidence="1">
    <location>
        <begin position="1"/>
        <end position="30"/>
    </location>
</feature>
<dbReference type="Proteomes" id="UP000572984">
    <property type="component" value="Unassembled WGS sequence"/>
</dbReference>